<organism evidence="1 2">
    <name type="scientific">Elusimicrobium minutum (strain Pei191)</name>
    <dbReference type="NCBI Taxonomy" id="445932"/>
    <lineage>
        <taxon>Bacteria</taxon>
        <taxon>Pseudomonadati</taxon>
        <taxon>Elusimicrobiota</taxon>
        <taxon>Elusimicrobia</taxon>
        <taxon>Elusimicrobiales</taxon>
        <taxon>Elusimicrobiaceae</taxon>
        <taxon>Elusimicrobium</taxon>
    </lineage>
</organism>
<gene>
    <name evidence="1" type="ordered locus">Emin_1065</name>
</gene>
<dbReference type="EMBL" id="CP001055">
    <property type="protein sequence ID" value="ACC98617.1"/>
    <property type="molecule type" value="Genomic_DNA"/>
</dbReference>
<dbReference type="AlphaFoldDB" id="B2KDM1"/>
<dbReference type="HOGENOM" id="CLU_979113_0_0_0"/>
<dbReference type="Proteomes" id="UP000001029">
    <property type="component" value="Chromosome"/>
</dbReference>
<name>B2KDM1_ELUMP</name>
<sequence length="284" mass="32841">MPHIVLNSRVDWNHSNPKNQNDFIKEQAEKFKKIRAAIISTPNSDYQAMDIALKNLEDFNRKDKNKIFSLFHILTHEIGHPISLSYQYPKALDSMDKIYGTIEPRRSLMDSVGTLDGMVLLFDDALGIRRKNFNSLCNNDIKFSYGKESFKGKKVCTYDDTYSMTYNENTKDTGIYEYELSNYVSTYSKEESELIDKSFDFSKMSKNTGGYQTSMGNMWILDFDDSEKRISIGIHKTILTLRAGATHKQILTEEFNNAGKLLRYTLEIYYNGNLIETKIINPKK</sequence>
<protein>
    <submittedName>
        <fullName evidence="1">Uncharacterized protein</fullName>
    </submittedName>
</protein>
<keyword evidence="2" id="KW-1185">Reference proteome</keyword>
<proteinExistence type="predicted"/>
<accession>B2KDM1</accession>
<dbReference type="RefSeq" id="WP_012415232.1">
    <property type="nucleotide sequence ID" value="NC_010644.1"/>
</dbReference>
<evidence type="ECO:0000313" key="1">
    <source>
        <dbReference type="EMBL" id="ACC98617.1"/>
    </source>
</evidence>
<dbReference type="KEGG" id="emi:Emin_1065"/>
<reference evidence="1 2" key="1">
    <citation type="journal article" date="2009" name="Appl. Environ. Microbiol.">
        <title>Genomic analysis of 'Elusimicrobium minutum,' the first cultivated representative of the phylum 'Elusimicrobia' (formerly termite group 1).</title>
        <authorList>
            <person name="Herlemann D.P.R."/>
            <person name="Geissinger O."/>
            <person name="Ikeda-Ohtsubo W."/>
            <person name="Kunin V."/>
            <person name="Sun H."/>
            <person name="Lapidus A."/>
            <person name="Hugenholtz P."/>
            <person name="Brune A."/>
        </authorList>
    </citation>
    <scope>NUCLEOTIDE SEQUENCE [LARGE SCALE GENOMIC DNA]</scope>
    <source>
        <strain evidence="1 2">Pei191</strain>
    </source>
</reference>
<evidence type="ECO:0000313" key="2">
    <source>
        <dbReference type="Proteomes" id="UP000001029"/>
    </source>
</evidence>